<dbReference type="KEGG" id="foc:113205037"/>
<gene>
    <name evidence="4" type="primary">LOC113205037</name>
</gene>
<feature type="region of interest" description="Disordered" evidence="1">
    <location>
        <begin position="231"/>
        <end position="262"/>
    </location>
</feature>
<organism evidence="3 4">
    <name type="scientific">Frankliniella occidentalis</name>
    <name type="common">Western flower thrips</name>
    <name type="synonym">Euthrips occidentalis</name>
    <dbReference type="NCBI Taxonomy" id="133901"/>
    <lineage>
        <taxon>Eukaryota</taxon>
        <taxon>Metazoa</taxon>
        <taxon>Ecdysozoa</taxon>
        <taxon>Arthropoda</taxon>
        <taxon>Hexapoda</taxon>
        <taxon>Insecta</taxon>
        <taxon>Pterygota</taxon>
        <taxon>Neoptera</taxon>
        <taxon>Paraneoptera</taxon>
        <taxon>Thysanoptera</taxon>
        <taxon>Terebrantia</taxon>
        <taxon>Thripoidea</taxon>
        <taxon>Thripidae</taxon>
        <taxon>Frankliniella</taxon>
    </lineage>
</organism>
<dbReference type="RefSeq" id="XP_026276263.1">
    <property type="nucleotide sequence ID" value="XM_026420478.2"/>
</dbReference>
<dbReference type="AlphaFoldDB" id="A0A6J1S6I2"/>
<evidence type="ECO:0000313" key="4">
    <source>
        <dbReference type="RefSeq" id="XP_026276263.1"/>
    </source>
</evidence>
<evidence type="ECO:0000313" key="3">
    <source>
        <dbReference type="Proteomes" id="UP000504606"/>
    </source>
</evidence>
<reference evidence="4" key="1">
    <citation type="submission" date="2025-08" db="UniProtKB">
        <authorList>
            <consortium name="RefSeq"/>
        </authorList>
    </citation>
    <scope>IDENTIFICATION</scope>
    <source>
        <tissue evidence="4">Whole organism</tissue>
    </source>
</reference>
<evidence type="ECO:0000256" key="1">
    <source>
        <dbReference type="SAM" id="MobiDB-lite"/>
    </source>
</evidence>
<dbReference type="Proteomes" id="UP000504606">
    <property type="component" value="Unplaced"/>
</dbReference>
<name>A0A6J1S6I2_FRAOC</name>
<protein>
    <submittedName>
        <fullName evidence="4">Uncharacterized protein LOC113205037</fullName>
    </submittedName>
</protein>
<keyword evidence="2" id="KW-0732">Signal</keyword>
<feature type="signal peptide" evidence="2">
    <location>
        <begin position="1"/>
        <end position="19"/>
    </location>
</feature>
<proteinExistence type="predicted"/>
<keyword evidence="3" id="KW-1185">Reference proteome</keyword>
<accession>A0A6J1S6I2</accession>
<evidence type="ECO:0000256" key="2">
    <source>
        <dbReference type="SAM" id="SignalP"/>
    </source>
</evidence>
<dbReference type="GeneID" id="113205037"/>
<feature type="chain" id="PRO_5026956820" evidence="2">
    <location>
        <begin position="20"/>
        <end position="294"/>
    </location>
</feature>
<dbReference type="OrthoDB" id="6335931at2759"/>
<sequence>MHTFALPLLLALQASAGAAQQDGEPVACERHLEDSCWGDVTAHVDCLLNPRSARSRECERGTADQLCRSLEDALRCSSEMDPESAGCVLKSGQENFDFWIRGLEAVNTKLCFEGLMANIVSHAVCWDTLRFTRCVQHSVEQLQHVVDLASLPAGAESAPHLGPREHCHLSMLRVAKCAALAASKDPAPDVPPPDDHPAGVPFNFCAQAPPVDVLNDLLAAYFSASECGGACPTPPSQRQQPTPAAPELPQESEAELGHRPTPKEQLPFLCGSAASAAHSTTLLSIVIAVLVKFL</sequence>